<evidence type="ECO:0000256" key="4">
    <source>
        <dbReference type="ARBA" id="ARBA00022692"/>
    </source>
</evidence>
<feature type="transmembrane region" description="Helical" evidence="9">
    <location>
        <begin position="138"/>
        <end position="157"/>
    </location>
</feature>
<feature type="transmembrane region" description="Helical" evidence="9">
    <location>
        <begin position="40"/>
        <end position="59"/>
    </location>
</feature>
<dbReference type="InterPro" id="IPR003663">
    <property type="entry name" value="Sugar/inositol_transpt"/>
</dbReference>
<gene>
    <name evidence="11" type="ORF">niasHT_016175</name>
</gene>
<dbReference type="Pfam" id="PF00083">
    <property type="entry name" value="Sugar_tr"/>
    <property type="match status" value="1"/>
</dbReference>
<comment type="similarity">
    <text evidence="2 7">Belongs to the major facilitator superfamily. Sugar transporter (TC 2.A.1.1) family.</text>
</comment>
<comment type="subcellular location">
    <subcellularLocation>
        <location evidence="1">Membrane</location>
        <topology evidence="1">Multi-pass membrane protein</topology>
    </subcellularLocation>
</comment>
<dbReference type="AlphaFoldDB" id="A0ABD2KV48"/>
<evidence type="ECO:0000256" key="9">
    <source>
        <dbReference type="SAM" id="Phobius"/>
    </source>
</evidence>
<dbReference type="InterPro" id="IPR036259">
    <property type="entry name" value="MFS_trans_sf"/>
</dbReference>
<feature type="transmembrane region" description="Helical" evidence="9">
    <location>
        <begin position="384"/>
        <end position="410"/>
    </location>
</feature>
<evidence type="ECO:0000256" key="3">
    <source>
        <dbReference type="ARBA" id="ARBA00022448"/>
    </source>
</evidence>
<feature type="transmembrane region" description="Helical" evidence="9">
    <location>
        <begin position="201"/>
        <end position="224"/>
    </location>
</feature>
<dbReference type="PANTHER" id="PTHR48020:SF12">
    <property type="entry name" value="PROTON MYO-INOSITOL COTRANSPORTER"/>
    <property type="match status" value="1"/>
</dbReference>
<accession>A0ABD2KV48</accession>
<dbReference type="Gene3D" id="1.20.1250.20">
    <property type="entry name" value="MFS general substrate transporter like domains"/>
    <property type="match status" value="1"/>
</dbReference>
<dbReference type="InterPro" id="IPR005828">
    <property type="entry name" value="MFS_sugar_transport-like"/>
</dbReference>
<dbReference type="EMBL" id="JBICBT010000632">
    <property type="protein sequence ID" value="KAL3106820.1"/>
    <property type="molecule type" value="Genomic_DNA"/>
</dbReference>
<feature type="transmembrane region" description="Helical" evidence="9">
    <location>
        <begin position="447"/>
        <end position="472"/>
    </location>
</feature>
<keyword evidence="5 9" id="KW-1133">Transmembrane helix</keyword>
<dbReference type="PROSITE" id="PS00216">
    <property type="entry name" value="SUGAR_TRANSPORT_1"/>
    <property type="match status" value="1"/>
</dbReference>
<evidence type="ECO:0000256" key="8">
    <source>
        <dbReference type="SAM" id="MobiDB-lite"/>
    </source>
</evidence>
<feature type="transmembrane region" description="Helical" evidence="9">
    <location>
        <begin position="288"/>
        <end position="310"/>
    </location>
</feature>
<keyword evidence="6 9" id="KW-0472">Membrane</keyword>
<dbReference type="Proteomes" id="UP001620626">
    <property type="component" value="Unassembled WGS sequence"/>
</dbReference>
<dbReference type="InterPro" id="IPR050814">
    <property type="entry name" value="Myo-inositol_Transporter"/>
</dbReference>
<feature type="transmembrane region" description="Helical" evidence="9">
    <location>
        <begin position="79"/>
        <end position="99"/>
    </location>
</feature>
<dbReference type="SUPFAM" id="SSF103473">
    <property type="entry name" value="MFS general substrate transporter"/>
    <property type="match status" value="1"/>
</dbReference>
<reference evidence="11 12" key="1">
    <citation type="submission" date="2024-10" db="EMBL/GenBank/DDBJ databases">
        <authorList>
            <person name="Kim D."/>
        </authorList>
    </citation>
    <scope>NUCLEOTIDE SEQUENCE [LARGE SCALE GENOMIC DNA]</scope>
    <source>
        <strain evidence="11">BH-2024</strain>
    </source>
</reference>
<feature type="transmembrane region" description="Helical" evidence="9">
    <location>
        <begin position="111"/>
        <end position="132"/>
    </location>
</feature>
<feature type="compositionally biased region" description="Basic residues" evidence="8">
    <location>
        <begin position="495"/>
        <end position="504"/>
    </location>
</feature>
<organism evidence="11 12">
    <name type="scientific">Heterodera trifolii</name>
    <dbReference type="NCBI Taxonomy" id="157864"/>
    <lineage>
        <taxon>Eukaryota</taxon>
        <taxon>Metazoa</taxon>
        <taxon>Ecdysozoa</taxon>
        <taxon>Nematoda</taxon>
        <taxon>Chromadorea</taxon>
        <taxon>Rhabditida</taxon>
        <taxon>Tylenchina</taxon>
        <taxon>Tylenchomorpha</taxon>
        <taxon>Tylenchoidea</taxon>
        <taxon>Heteroderidae</taxon>
        <taxon>Heteroderinae</taxon>
        <taxon>Heterodera</taxon>
    </lineage>
</organism>
<feature type="transmembrane region" description="Helical" evidence="9">
    <location>
        <begin position="322"/>
        <end position="344"/>
    </location>
</feature>
<protein>
    <recommendedName>
        <fullName evidence="10">Major facilitator superfamily (MFS) profile domain-containing protein</fullName>
    </recommendedName>
</protein>
<evidence type="ECO:0000256" key="5">
    <source>
        <dbReference type="ARBA" id="ARBA00022989"/>
    </source>
</evidence>
<evidence type="ECO:0000313" key="11">
    <source>
        <dbReference type="EMBL" id="KAL3106820.1"/>
    </source>
</evidence>
<keyword evidence="4 9" id="KW-0812">Transmembrane</keyword>
<keyword evidence="3 7" id="KW-0813">Transport</keyword>
<evidence type="ECO:0000256" key="6">
    <source>
        <dbReference type="ARBA" id="ARBA00023136"/>
    </source>
</evidence>
<evidence type="ECO:0000256" key="7">
    <source>
        <dbReference type="RuleBase" id="RU003346"/>
    </source>
</evidence>
<dbReference type="NCBIfam" id="TIGR00879">
    <property type="entry name" value="SP"/>
    <property type="match status" value="1"/>
</dbReference>
<feature type="compositionally biased region" description="Basic and acidic residues" evidence="8">
    <location>
        <begin position="505"/>
        <end position="535"/>
    </location>
</feature>
<evidence type="ECO:0000256" key="1">
    <source>
        <dbReference type="ARBA" id="ARBA00004141"/>
    </source>
</evidence>
<feature type="transmembrane region" description="Helical" evidence="9">
    <location>
        <begin position="422"/>
        <end position="441"/>
    </location>
</feature>
<feature type="domain" description="Major facilitator superfamily (MFS) profile" evidence="10">
    <location>
        <begin position="45"/>
        <end position="476"/>
    </location>
</feature>
<proteinExistence type="inferred from homology"/>
<comment type="caution">
    <text evidence="11">The sequence shown here is derived from an EMBL/GenBank/DDBJ whole genome shotgun (WGS) entry which is preliminary data.</text>
</comment>
<dbReference type="PANTHER" id="PTHR48020">
    <property type="entry name" value="PROTON MYO-INOSITOL COTRANSPORTER"/>
    <property type="match status" value="1"/>
</dbReference>
<feature type="transmembrane region" description="Helical" evidence="9">
    <location>
        <begin position="177"/>
        <end position="195"/>
    </location>
</feature>
<name>A0ABD2KV48_9BILA</name>
<feature type="transmembrane region" description="Helical" evidence="9">
    <location>
        <begin position="356"/>
        <end position="378"/>
    </location>
</feature>
<dbReference type="PRINTS" id="PR00171">
    <property type="entry name" value="SUGRTRNSPORT"/>
</dbReference>
<feature type="region of interest" description="Disordered" evidence="8">
    <location>
        <begin position="495"/>
        <end position="535"/>
    </location>
</feature>
<evidence type="ECO:0000259" key="10">
    <source>
        <dbReference type="PROSITE" id="PS50850"/>
    </source>
</evidence>
<dbReference type="PROSITE" id="PS50850">
    <property type="entry name" value="MFS"/>
    <property type="match status" value="1"/>
</dbReference>
<dbReference type="InterPro" id="IPR005829">
    <property type="entry name" value="Sugar_transporter_CS"/>
</dbReference>
<evidence type="ECO:0000313" key="12">
    <source>
        <dbReference type="Proteomes" id="UP001620626"/>
    </source>
</evidence>
<sequence length="535" mass="58861">MDKNAEIGSSLTNGRISLAVPNCLRLSSASDHSESSSATLFLSLISWFCALGGLLLGYGTSIISDSLYFMTADLRLSTFSQGITTASLLVGGAFGALAGGKAADLVGRRRAMVTLCFLFIVGNLCSSLAPTFPLLLSARIFLGFSLGGFSSVVPIFLSELSPSSIRAQIVTRSTLNIVAGQLLAFVVGAILGSVWEERLDIWRWMNAVSLFPGLLLLSALLLFVPESPRWLVSSGQMDNAFVVLCRIRHNAVEAREELEEIEQSQTEKSGKEKLTFSAFLWERWLRNCVMIGLGIALSQQIVGVSAPMYYGTNILERCGMDIELAMIVNIAIGVVSLVSMAFGIWLMSRCGRRPMLLVGMVGSSLSHLLVALIFWLMPSGNAKGVVVLLLLLLFCAFMQCAITSVTWFILAEIFPLRVRGITMGLCSAIVWMTKFAYGLFLPLAMDFLGISATFLLLLLFTSLSTIFVWLFLPETRDKTLEEMEKQFREEDWTALKRKGRKRSKETRERTEDGESGERSKETRERTEDGESGERS</sequence>
<dbReference type="PROSITE" id="PS00217">
    <property type="entry name" value="SUGAR_TRANSPORT_2"/>
    <property type="match status" value="1"/>
</dbReference>
<dbReference type="InterPro" id="IPR020846">
    <property type="entry name" value="MFS_dom"/>
</dbReference>
<evidence type="ECO:0000256" key="2">
    <source>
        <dbReference type="ARBA" id="ARBA00010992"/>
    </source>
</evidence>
<dbReference type="GO" id="GO:0016020">
    <property type="term" value="C:membrane"/>
    <property type="evidence" value="ECO:0007669"/>
    <property type="project" value="UniProtKB-SubCell"/>
</dbReference>
<keyword evidence="12" id="KW-1185">Reference proteome</keyword>